<feature type="domain" description="NADPH-dependent FMN reductase-like" evidence="3">
    <location>
        <begin position="1"/>
        <end position="160"/>
    </location>
</feature>
<reference evidence="4 5" key="1">
    <citation type="journal article" date="2021" name="Sci. Rep.">
        <title>The distribution of antibiotic resistance genes in chicken gut microbiota commensals.</title>
        <authorList>
            <person name="Juricova H."/>
            <person name="Matiasovicova J."/>
            <person name="Kubasova T."/>
            <person name="Cejkova D."/>
            <person name="Rychlik I."/>
        </authorList>
    </citation>
    <scope>NUCLEOTIDE SEQUENCE [LARGE SCALE GENOMIC DNA]</scope>
    <source>
        <strain evidence="4 5">An794</strain>
    </source>
</reference>
<keyword evidence="2" id="KW-0288">FMN</keyword>
<dbReference type="PANTHER" id="PTHR43278">
    <property type="entry name" value="NAD(P)H-DEPENDENT FMN-CONTAINING OXIDOREDUCTASE YWQN-RELATED"/>
    <property type="match status" value="1"/>
</dbReference>
<dbReference type="Gene3D" id="3.40.50.360">
    <property type="match status" value="1"/>
</dbReference>
<keyword evidence="5" id="KW-1185">Reference proteome</keyword>
<accession>A0ABS2F4M9</accession>
<evidence type="ECO:0000259" key="3">
    <source>
        <dbReference type="Pfam" id="PF03358"/>
    </source>
</evidence>
<sequence length="213" mass="22801">MKVLMLNGSPHQDGCTNRALEEVAKTLGENGVESEICWVGARPVGGCVACNACAKLGRCAFGDKDGVNEFRAKAAEADGFVFGAPVHYGRAGASLLGFMDRLFYANGRAGEPNVFAYKPAAAVTSARRAGTTSALADIEKYFTISQMPIVSSRYWNMVHGNSAEQVEQDAEGLWTMRQLGRNMAWLLKCIEAGRAAGVELPASEPGVMTNFVR</sequence>
<dbReference type="EMBL" id="JACSNQ010000022">
    <property type="protein sequence ID" value="MBM6775527.1"/>
    <property type="molecule type" value="Genomic_DNA"/>
</dbReference>
<proteinExistence type="predicted"/>
<dbReference type="InterPro" id="IPR051796">
    <property type="entry name" value="ISF_SsuE-like"/>
</dbReference>
<dbReference type="Proteomes" id="UP000712527">
    <property type="component" value="Unassembled WGS sequence"/>
</dbReference>
<dbReference type="SUPFAM" id="SSF52218">
    <property type="entry name" value="Flavoproteins"/>
    <property type="match status" value="1"/>
</dbReference>
<keyword evidence="1" id="KW-0285">Flavoprotein</keyword>
<dbReference type="InterPro" id="IPR029039">
    <property type="entry name" value="Flavoprotein-like_sf"/>
</dbReference>
<organism evidence="4 5">
    <name type="scientific">Olsenella profusa</name>
    <dbReference type="NCBI Taxonomy" id="138595"/>
    <lineage>
        <taxon>Bacteria</taxon>
        <taxon>Bacillati</taxon>
        <taxon>Actinomycetota</taxon>
        <taxon>Coriobacteriia</taxon>
        <taxon>Coriobacteriales</taxon>
        <taxon>Atopobiaceae</taxon>
        <taxon>Olsenella</taxon>
    </lineage>
</organism>
<dbReference type="RefSeq" id="WP_204793861.1">
    <property type="nucleotide sequence ID" value="NZ_JACSNQ010000022.1"/>
</dbReference>
<name>A0ABS2F4M9_9ACTN</name>
<comment type="caution">
    <text evidence="4">The sequence shown here is derived from an EMBL/GenBank/DDBJ whole genome shotgun (WGS) entry which is preliminary data.</text>
</comment>
<evidence type="ECO:0000313" key="4">
    <source>
        <dbReference type="EMBL" id="MBM6775527.1"/>
    </source>
</evidence>
<evidence type="ECO:0000313" key="5">
    <source>
        <dbReference type="Proteomes" id="UP000712527"/>
    </source>
</evidence>
<evidence type="ECO:0000256" key="1">
    <source>
        <dbReference type="ARBA" id="ARBA00022630"/>
    </source>
</evidence>
<protein>
    <submittedName>
        <fullName evidence="4">Flavodoxin family protein</fullName>
    </submittedName>
</protein>
<dbReference type="PANTHER" id="PTHR43278:SF4">
    <property type="entry name" value="NAD(P)H-DEPENDENT FMN-CONTAINING OXIDOREDUCTASE YWQN-RELATED"/>
    <property type="match status" value="1"/>
</dbReference>
<gene>
    <name evidence="4" type="ORF">H9X80_08250</name>
</gene>
<dbReference type="Pfam" id="PF03358">
    <property type="entry name" value="FMN_red"/>
    <property type="match status" value="1"/>
</dbReference>
<dbReference type="InterPro" id="IPR005025">
    <property type="entry name" value="FMN_Rdtase-like_dom"/>
</dbReference>
<evidence type="ECO:0000256" key="2">
    <source>
        <dbReference type="ARBA" id="ARBA00022643"/>
    </source>
</evidence>